<dbReference type="OrthoDB" id="79252at2759"/>
<feature type="compositionally biased region" description="Basic residues" evidence="1">
    <location>
        <begin position="70"/>
        <end position="82"/>
    </location>
</feature>
<sequence length="124" mass="14170">AETQPPEKRQRTIEDFNKFSSFVLAYVSYVPLAKRKVIGQLLALALHCEVRVQQTVMAGTQPPRTFKLSRLVKKAKSSKRRAAQTSPTQPGPPRTTFSRLQAPDSDRQAFTLENNDSQREWKRE</sequence>
<dbReference type="Proteomes" id="UP000092124">
    <property type="component" value="Unassembled WGS sequence"/>
</dbReference>
<evidence type="ECO:0000313" key="2">
    <source>
        <dbReference type="EMBL" id="OBS73522.1"/>
    </source>
</evidence>
<comment type="caution">
    <text evidence="2">The sequence shown here is derived from an EMBL/GenBank/DDBJ whole genome shotgun (WGS) entry which is preliminary data.</text>
</comment>
<dbReference type="STRING" id="56216.A0A1A6H7E3"/>
<evidence type="ECO:0000256" key="1">
    <source>
        <dbReference type="SAM" id="MobiDB-lite"/>
    </source>
</evidence>
<proteinExistence type="predicted"/>
<name>A0A1A6H7E3_NEOLE</name>
<evidence type="ECO:0000313" key="3">
    <source>
        <dbReference type="Proteomes" id="UP000092124"/>
    </source>
</evidence>
<keyword evidence="3" id="KW-1185">Reference proteome</keyword>
<protein>
    <submittedName>
        <fullName evidence="2">Uncharacterized protein</fullName>
    </submittedName>
</protein>
<feature type="non-terminal residue" evidence="2">
    <location>
        <position position="1"/>
    </location>
</feature>
<dbReference type="EMBL" id="LZPO01045613">
    <property type="protein sequence ID" value="OBS73522.1"/>
    <property type="molecule type" value="Genomic_DNA"/>
</dbReference>
<accession>A0A1A6H7E3</accession>
<reference evidence="2 3" key="1">
    <citation type="submission" date="2016-06" db="EMBL/GenBank/DDBJ databases">
        <title>The Draft Genome Sequence and Annotation of the Desert Woodrat Neotoma lepida.</title>
        <authorList>
            <person name="Campbell M."/>
            <person name="Oakeson K.F."/>
            <person name="Yandell M."/>
            <person name="Halpert J.R."/>
            <person name="Dearing D."/>
        </authorList>
    </citation>
    <scope>NUCLEOTIDE SEQUENCE [LARGE SCALE GENOMIC DNA]</scope>
    <source>
        <strain evidence="2">417</strain>
        <tissue evidence="2">Liver</tissue>
    </source>
</reference>
<feature type="region of interest" description="Disordered" evidence="1">
    <location>
        <begin position="60"/>
        <end position="124"/>
    </location>
</feature>
<dbReference type="AlphaFoldDB" id="A0A1A6H7E3"/>
<organism evidence="2 3">
    <name type="scientific">Neotoma lepida</name>
    <name type="common">Desert woodrat</name>
    <dbReference type="NCBI Taxonomy" id="56216"/>
    <lineage>
        <taxon>Eukaryota</taxon>
        <taxon>Metazoa</taxon>
        <taxon>Chordata</taxon>
        <taxon>Craniata</taxon>
        <taxon>Vertebrata</taxon>
        <taxon>Euteleostomi</taxon>
        <taxon>Mammalia</taxon>
        <taxon>Eutheria</taxon>
        <taxon>Euarchontoglires</taxon>
        <taxon>Glires</taxon>
        <taxon>Rodentia</taxon>
        <taxon>Myomorpha</taxon>
        <taxon>Muroidea</taxon>
        <taxon>Cricetidae</taxon>
        <taxon>Neotominae</taxon>
        <taxon>Neotoma</taxon>
    </lineage>
</organism>
<gene>
    <name evidence="2" type="ORF">A6R68_15942</name>
</gene>